<keyword evidence="7" id="KW-0472">Membrane</keyword>
<dbReference type="InterPro" id="IPR033462">
    <property type="entry name" value="Cache_3-Cache_2"/>
</dbReference>
<dbReference type="Gene3D" id="3.30.450.20">
    <property type="entry name" value="PAS domain"/>
    <property type="match status" value="1"/>
</dbReference>
<feature type="transmembrane region" description="Helical" evidence="7">
    <location>
        <begin position="342"/>
        <end position="366"/>
    </location>
</feature>
<dbReference type="Gene3D" id="1.10.287.950">
    <property type="entry name" value="Methyl-accepting chemotaxis protein"/>
    <property type="match status" value="1"/>
</dbReference>
<dbReference type="SUPFAM" id="SSF103190">
    <property type="entry name" value="Sensory domain-like"/>
    <property type="match status" value="1"/>
</dbReference>
<comment type="subcellular location">
    <subcellularLocation>
        <location evidence="1">Membrane</location>
    </subcellularLocation>
</comment>
<dbReference type="Pfam" id="PF17201">
    <property type="entry name" value="Cache_3-Cache_2"/>
    <property type="match status" value="1"/>
</dbReference>
<accession>A0A3D8VC61</accession>
<dbReference type="PROSITE" id="PS50111">
    <property type="entry name" value="CHEMOTAXIS_TRANSDUC_2"/>
    <property type="match status" value="1"/>
</dbReference>
<dbReference type="SMART" id="SM00283">
    <property type="entry name" value="MA"/>
    <property type="match status" value="1"/>
</dbReference>
<dbReference type="SUPFAM" id="SSF158472">
    <property type="entry name" value="HAMP domain-like"/>
    <property type="match status" value="1"/>
</dbReference>
<dbReference type="Proteomes" id="UP000256829">
    <property type="component" value="Unassembled WGS sequence"/>
</dbReference>
<dbReference type="Pfam" id="PF00672">
    <property type="entry name" value="HAMP"/>
    <property type="match status" value="1"/>
</dbReference>
<dbReference type="SMART" id="SM00304">
    <property type="entry name" value="HAMP"/>
    <property type="match status" value="2"/>
</dbReference>
<evidence type="ECO:0000259" key="8">
    <source>
        <dbReference type="PROSITE" id="PS50111"/>
    </source>
</evidence>
<name>A0A3D8VC61_9GAMM</name>
<evidence type="ECO:0000256" key="3">
    <source>
        <dbReference type="ARBA" id="ARBA00023224"/>
    </source>
</evidence>
<keyword evidence="7" id="KW-0812">Transmembrane</keyword>
<dbReference type="InterPro" id="IPR051310">
    <property type="entry name" value="MCP_chemotaxis"/>
</dbReference>
<dbReference type="PANTHER" id="PTHR43531:SF14">
    <property type="entry name" value="METHYL-ACCEPTING CHEMOTAXIS PROTEIN I-RELATED"/>
    <property type="match status" value="1"/>
</dbReference>
<keyword evidence="11" id="KW-1185">Reference proteome</keyword>
<dbReference type="InterPro" id="IPR004089">
    <property type="entry name" value="MCPsignal_dom"/>
</dbReference>
<sequence>MPLPDAHRAAATTASPHRRSTASASAWQGLRGSLGRRIGLPLVATMVLMMAGLTVMVSHYAAQAVETRARDDLRSAASILRDNIATYEQSLTESTATLGGALQAALSGGPVALTQSKDGAPLLSLQGQAVDATFAAVDRFTADTGAVVTIFARDGDDFVRVSTSLRNEKGERVIGTKLAHDSPAYAPIAKNQPYTGKTRLFGRDYMVHYRPLLDDAGALVGVLFVGKEYGAELTALKERTRAMHIGEHGHFLVVETSKDGVETLAIHPAAEGAALSDLVDPAGLKSLREAIAAGRGIATVDLAAKPNAEAEPTLVAVETFPDWKWAVVAAEPVSQIAASTHALVAMIAVASFMTLLVILAVSWWCVRRIVTQPLEQVARLADDVAQGRFDGAMPPPRHDELGRLQQAMGRMRERVQSVIAAQREMSQRHEVGQISFRMDDAAFPGQYGEMVRDTNALVAAHIEVKMQLVDVMRHYAVGDLSIDMDRLPGEKAVLTQTMDTVKANLSAINDEIKRLAAAAAAGEFGVRGDAARFEHDFRAMVDGLNAMMSVSDANLDQVSRLLRAIARGDLTARMHGEFHGVFARMRDDADATVAQLTGIVGRIQHASDAIDGAAAEIAAGNADLSRRTEQQAASLEETAASMEELTSTVRQNAESARQANQFAIDAASVAAQGSHVVGQAVTTMREIETASHRIAEIIGTIDGIAFQTNILALNAAVEAARAGESGRGFAVVASEVRALAQRSANAAKEIKTLIEASVEKVNDGSALVNRAGATMDDITTSVRRVTDIMADISTASQEQSAGIDLVSGAITSMEEGTQQNAALVEEASASAHSMEEQARALAGAVRQFVLADTPAVTRAAA</sequence>
<organism evidence="10 11">
    <name type="scientific">Lysobacter soli</name>
    <dbReference type="NCBI Taxonomy" id="453783"/>
    <lineage>
        <taxon>Bacteria</taxon>
        <taxon>Pseudomonadati</taxon>
        <taxon>Pseudomonadota</taxon>
        <taxon>Gammaproteobacteria</taxon>
        <taxon>Lysobacterales</taxon>
        <taxon>Lysobacteraceae</taxon>
        <taxon>Lysobacter</taxon>
    </lineage>
</organism>
<evidence type="ECO:0000256" key="5">
    <source>
        <dbReference type="PROSITE-ProRule" id="PRU00284"/>
    </source>
</evidence>
<evidence type="ECO:0000259" key="9">
    <source>
        <dbReference type="PROSITE" id="PS50885"/>
    </source>
</evidence>
<evidence type="ECO:0000313" key="10">
    <source>
        <dbReference type="EMBL" id="RDY67006.1"/>
    </source>
</evidence>
<evidence type="ECO:0000256" key="2">
    <source>
        <dbReference type="ARBA" id="ARBA00022481"/>
    </source>
</evidence>
<evidence type="ECO:0000256" key="7">
    <source>
        <dbReference type="SAM" id="Phobius"/>
    </source>
</evidence>
<dbReference type="GO" id="GO:0004888">
    <property type="term" value="F:transmembrane signaling receptor activity"/>
    <property type="evidence" value="ECO:0007669"/>
    <property type="project" value="TreeGrafter"/>
</dbReference>
<dbReference type="FunFam" id="1.10.287.950:FF:000001">
    <property type="entry name" value="Methyl-accepting chemotaxis sensory transducer"/>
    <property type="match status" value="1"/>
</dbReference>
<dbReference type="RefSeq" id="WP_115842378.1">
    <property type="nucleotide sequence ID" value="NZ_CP183976.1"/>
</dbReference>
<keyword evidence="3 5" id="KW-0807">Transducer</keyword>
<feature type="domain" description="HAMP" evidence="9">
    <location>
        <begin position="555"/>
        <end position="601"/>
    </location>
</feature>
<reference evidence="10 11" key="1">
    <citation type="submission" date="2018-08" db="EMBL/GenBank/DDBJ databases">
        <title>Lysobacter soli KCTC 22011, whole genome shotgun sequence.</title>
        <authorList>
            <person name="Zhang X."/>
            <person name="Feng G."/>
            <person name="Zhu H."/>
        </authorList>
    </citation>
    <scope>NUCLEOTIDE SEQUENCE [LARGE SCALE GENOMIC DNA]</scope>
    <source>
        <strain evidence="10 11">KCTC 22011</strain>
    </source>
</reference>
<dbReference type="InterPro" id="IPR041395">
    <property type="entry name" value="McpB_HAMP_3rd"/>
</dbReference>
<keyword evidence="2" id="KW-0488">Methylation</keyword>
<gene>
    <name evidence="10" type="ORF">DX912_09995</name>
</gene>
<dbReference type="GO" id="GO:0007165">
    <property type="term" value="P:signal transduction"/>
    <property type="evidence" value="ECO:0007669"/>
    <property type="project" value="UniProtKB-KW"/>
</dbReference>
<dbReference type="PANTHER" id="PTHR43531">
    <property type="entry name" value="PROTEIN ICFG"/>
    <property type="match status" value="1"/>
</dbReference>
<dbReference type="Pfam" id="PF18575">
    <property type="entry name" value="HAMP_N3"/>
    <property type="match status" value="1"/>
</dbReference>
<dbReference type="Gene3D" id="1.20.120.1530">
    <property type="match status" value="2"/>
</dbReference>
<proteinExistence type="inferred from homology"/>
<comment type="similarity">
    <text evidence="4">Belongs to the methyl-accepting chemotaxis (MCP) protein family.</text>
</comment>
<feature type="region of interest" description="Disordered" evidence="6">
    <location>
        <begin position="1"/>
        <end position="26"/>
    </location>
</feature>
<dbReference type="GO" id="GO:0005886">
    <property type="term" value="C:plasma membrane"/>
    <property type="evidence" value="ECO:0007669"/>
    <property type="project" value="TreeGrafter"/>
</dbReference>
<dbReference type="SUPFAM" id="SSF58104">
    <property type="entry name" value="Methyl-accepting chemotaxis protein (MCP) signaling domain"/>
    <property type="match status" value="1"/>
</dbReference>
<dbReference type="EMBL" id="QTJR01000006">
    <property type="protein sequence ID" value="RDY67006.1"/>
    <property type="molecule type" value="Genomic_DNA"/>
</dbReference>
<feature type="domain" description="HAMP" evidence="9">
    <location>
        <begin position="368"/>
        <end position="420"/>
    </location>
</feature>
<comment type="caution">
    <text evidence="10">The sequence shown here is derived from an EMBL/GenBank/DDBJ whole genome shotgun (WGS) entry which is preliminary data.</text>
</comment>
<protein>
    <submittedName>
        <fullName evidence="10">Methyl-accepting chemotaxis protein</fullName>
    </submittedName>
</protein>
<dbReference type="GO" id="GO:0006935">
    <property type="term" value="P:chemotaxis"/>
    <property type="evidence" value="ECO:0007669"/>
    <property type="project" value="TreeGrafter"/>
</dbReference>
<keyword evidence="7" id="KW-1133">Transmembrane helix</keyword>
<feature type="domain" description="Methyl-accepting transducer" evidence="8">
    <location>
        <begin position="606"/>
        <end position="835"/>
    </location>
</feature>
<evidence type="ECO:0000313" key="11">
    <source>
        <dbReference type="Proteomes" id="UP000256829"/>
    </source>
</evidence>
<dbReference type="PROSITE" id="PS50885">
    <property type="entry name" value="HAMP"/>
    <property type="match status" value="2"/>
</dbReference>
<dbReference type="InterPro" id="IPR003660">
    <property type="entry name" value="HAMP_dom"/>
</dbReference>
<dbReference type="Pfam" id="PF18947">
    <property type="entry name" value="HAMP_2"/>
    <property type="match status" value="1"/>
</dbReference>
<feature type="transmembrane region" description="Helical" evidence="7">
    <location>
        <begin position="38"/>
        <end position="61"/>
    </location>
</feature>
<evidence type="ECO:0000256" key="1">
    <source>
        <dbReference type="ARBA" id="ARBA00004370"/>
    </source>
</evidence>
<dbReference type="Pfam" id="PF00015">
    <property type="entry name" value="MCPsignal"/>
    <property type="match status" value="1"/>
</dbReference>
<dbReference type="AlphaFoldDB" id="A0A3D8VC61"/>
<evidence type="ECO:0000256" key="6">
    <source>
        <dbReference type="SAM" id="MobiDB-lite"/>
    </source>
</evidence>
<dbReference type="InterPro" id="IPR029151">
    <property type="entry name" value="Sensor-like_sf"/>
</dbReference>
<dbReference type="CDD" id="cd06225">
    <property type="entry name" value="HAMP"/>
    <property type="match status" value="1"/>
</dbReference>
<evidence type="ECO:0000256" key="4">
    <source>
        <dbReference type="ARBA" id="ARBA00029447"/>
    </source>
</evidence>
<dbReference type="CDD" id="cd11386">
    <property type="entry name" value="MCP_signal"/>
    <property type="match status" value="1"/>
</dbReference>